<dbReference type="InterPro" id="IPR056000">
    <property type="entry name" value="DUF7578"/>
</dbReference>
<feature type="domain" description="DUF7578" evidence="2">
    <location>
        <begin position="38"/>
        <end position="100"/>
    </location>
</feature>
<dbReference type="AlphaFoldDB" id="A0A2V2WRG4"/>
<evidence type="ECO:0000313" key="3">
    <source>
        <dbReference type="EMBL" id="PWV11218.1"/>
    </source>
</evidence>
<dbReference type="VEuPathDB" id="TriTrypDB:C3747_61g268"/>
<comment type="caution">
    <text evidence="3">The sequence shown here is derived from an EMBL/GenBank/DDBJ whole genome shotgun (WGS) entry which is preliminary data.</text>
</comment>
<dbReference type="VEuPathDB" id="TriTrypDB:TCDM_11408"/>
<protein>
    <submittedName>
        <fullName evidence="3">Putative retrotransposon hot spot protein (RHS)</fullName>
    </submittedName>
</protein>
<reference evidence="3 4" key="1">
    <citation type="journal article" date="2018" name="Microb. Genom.">
        <title>Expanding an expanded genome: long-read sequencing of Trypanosoma cruzi.</title>
        <authorList>
            <person name="Berna L."/>
            <person name="Rodriguez M."/>
            <person name="Chiribao M.L."/>
            <person name="Parodi-Talice A."/>
            <person name="Pita S."/>
            <person name="Rijo G."/>
            <person name="Alvarez-Valin F."/>
            <person name="Robello C."/>
        </authorList>
    </citation>
    <scope>NUCLEOTIDE SEQUENCE [LARGE SCALE GENOMIC DNA]</scope>
    <source>
        <strain evidence="3 4">TCC</strain>
    </source>
</reference>
<evidence type="ECO:0000313" key="4">
    <source>
        <dbReference type="Proteomes" id="UP000246078"/>
    </source>
</evidence>
<sequence>MVPTLQLDMWRGVEETQRTEWTMSSTVEDILLEGSTLRTDMKLNDFLRNYVGGRGVEEFNENVYMKEFLISSNEFIQDELFLRTIEASPPYQEQKKEREEFYMLLEASNKLSHERIFTLRQCRDYERKGYDHSSCKGKTKRSTHAGTDRSEAGGRGKARTNAGNEIYHLH</sequence>
<dbReference type="VEuPathDB" id="TriTrypDB:TcCL_NonESM12483"/>
<gene>
    <name evidence="3" type="ORF">C3747_61g268</name>
</gene>
<evidence type="ECO:0000259" key="2">
    <source>
        <dbReference type="Pfam" id="PF24466"/>
    </source>
</evidence>
<evidence type="ECO:0000256" key="1">
    <source>
        <dbReference type="SAM" id="MobiDB-lite"/>
    </source>
</evidence>
<feature type="region of interest" description="Disordered" evidence="1">
    <location>
        <begin position="129"/>
        <end position="170"/>
    </location>
</feature>
<dbReference type="VEuPathDB" id="TriTrypDB:C4B63_94g96"/>
<dbReference type="EMBL" id="PRFC01000061">
    <property type="protein sequence ID" value="PWV11218.1"/>
    <property type="molecule type" value="Genomic_DNA"/>
</dbReference>
<proteinExistence type="predicted"/>
<dbReference type="VEuPathDB" id="TriTrypDB:TcG_09989"/>
<dbReference type="Pfam" id="PF24466">
    <property type="entry name" value="DUF7578"/>
    <property type="match status" value="1"/>
</dbReference>
<accession>A0A2V2WRG4</accession>
<name>A0A2V2WRG4_TRYCR</name>
<dbReference type="Proteomes" id="UP000246078">
    <property type="component" value="Unassembled WGS sequence"/>
</dbReference>
<organism evidence="3 4">
    <name type="scientific">Trypanosoma cruzi</name>
    <dbReference type="NCBI Taxonomy" id="5693"/>
    <lineage>
        <taxon>Eukaryota</taxon>
        <taxon>Discoba</taxon>
        <taxon>Euglenozoa</taxon>
        <taxon>Kinetoplastea</taxon>
        <taxon>Metakinetoplastina</taxon>
        <taxon>Trypanosomatida</taxon>
        <taxon>Trypanosomatidae</taxon>
        <taxon>Trypanosoma</taxon>
        <taxon>Schizotrypanum</taxon>
    </lineage>
</organism>